<evidence type="ECO:0000256" key="4">
    <source>
        <dbReference type="ARBA" id="ARBA00022692"/>
    </source>
</evidence>
<feature type="transmembrane region" description="Helical" evidence="7">
    <location>
        <begin position="218"/>
        <end position="241"/>
    </location>
</feature>
<evidence type="ECO:0000313" key="10">
    <source>
        <dbReference type="Proteomes" id="UP001596233"/>
    </source>
</evidence>
<feature type="transmembrane region" description="Helical" evidence="7">
    <location>
        <begin position="42"/>
        <end position="62"/>
    </location>
</feature>
<dbReference type="InterPro" id="IPR011701">
    <property type="entry name" value="MFS"/>
</dbReference>
<dbReference type="InterPro" id="IPR020846">
    <property type="entry name" value="MFS_dom"/>
</dbReference>
<dbReference type="InterPro" id="IPR036259">
    <property type="entry name" value="MFS_trans_sf"/>
</dbReference>
<dbReference type="PANTHER" id="PTHR43266">
    <property type="entry name" value="MACROLIDE-EFFLUX PROTEIN"/>
    <property type="match status" value="1"/>
</dbReference>
<feature type="transmembrane region" description="Helical" evidence="7">
    <location>
        <begin position="310"/>
        <end position="332"/>
    </location>
</feature>
<dbReference type="PANTHER" id="PTHR43266:SF10">
    <property type="entry name" value="BACILYSIN EXPORTER BACE-RELATED"/>
    <property type="match status" value="1"/>
</dbReference>
<accession>A0ABW1V4A8</accession>
<keyword evidence="5 7" id="KW-1133">Transmembrane helix</keyword>
<keyword evidence="10" id="KW-1185">Reference proteome</keyword>
<evidence type="ECO:0000256" key="3">
    <source>
        <dbReference type="ARBA" id="ARBA00022475"/>
    </source>
</evidence>
<name>A0ABW1V4A8_9BACL</name>
<evidence type="ECO:0000256" key="5">
    <source>
        <dbReference type="ARBA" id="ARBA00022989"/>
    </source>
</evidence>
<dbReference type="RefSeq" id="WP_379235265.1">
    <property type="nucleotide sequence ID" value="NZ_JBHSTE010000004.1"/>
</dbReference>
<keyword evidence="3" id="KW-1003">Cell membrane</keyword>
<evidence type="ECO:0000256" key="1">
    <source>
        <dbReference type="ARBA" id="ARBA00004651"/>
    </source>
</evidence>
<dbReference type="SUPFAM" id="SSF103473">
    <property type="entry name" value="MFS general substrate transporter"/>
    <property type="match status" value="1"/>
</dbReference>
<feature type="transmembrane region" description="Helical" evidence="7">
    <location>
        <begin position="12"/>
        <end position="30"/>
    </location>
</feature>
<proteinExistence type="predicted"/>
<feature type="transmembrane region" description="Helical" evidence="7">
    <location>
        <begin position="369"/>
        <end position="390"/>
    </location>
</feature>
<evidence type="ECO:0000313" key="9">
    <source>
        <dbReference type="EMBL" id="MFC6333614.1"/>
    </source>
</evidence>
<feature type="transmembrane region" description="Helical" evidence="7">
    <location>
        <begin position="165"/>
        <end position="187"/>
    </location>
</feature>
<feature type="transmembrane region" description="Helical" evidence="7">
    <location>
        <begin position="137"/>
        <end position="159"/>
    </location>
</feature>
<feature type="transmembrane region" description="Helical" evidence="7">
    <location>
        <begin position="344"/>
        <end position="363"/>
    </location>
</feature>
<feature type="domain" description="Major facilitator superfamily (MFS) profile" evidence="8">
    <location>
        <begin position="3"/>
        <end position="395"/>
    </location>
</feature>
<keyword evidence="4 7" id="KW-0812">Transmembrane</keyword>
<dbReference type="CDD" id="cd06173">
    <property type="entry name" value="MFS_MefA_like"/>
    <property type="match status" value="1"/>
</dbReference>
<comment type="subcellular location">
    <subcellularLocation>
        <location evidence="1">Cell membrane</location>
        <topology evidence="1">Multi-pass membrane protein</topology>
    </subcellularLocation>
</comment>
<dbReference type="EMBL" id="JBHSTE010000004">
    <property type="protein sequence ID" value="MFC6333614.1"/>
    <property type="molecule type" value="Genomic_DNA"/>
</dbReference>
<dbReference type="Proteomes" id="UP001596233">
    <property type="component" value="Unassembled WGS sequence"/>
</dbReference>
<feature type="transmembrane region" description="Helical" evidence="7">
    <location>
        <begin position="284"/>
        <end position="304"/>
    </location>
</feature>
<sequence length="410" mass="45083">MNSSWKRTTAFFLTGQSLSMIGSMIVQYAMMWHITLTLQSGIAMTIYIICGFLPSFFISPFAGVWADRFDRKKLIMAADAMIAIATLILAIIFLMGYEEIWLLFLMAAVRAIGSGIHIPAVGSILPQFVPEEHLMRVNGINGTIQALMMFICPIISAGLLSITSLSYIFFIDVITAALGIFTLMAFVRVKPHERSKDKAQLSYFEDMKQGLSYVNKHAFLKTLLIFFVLFFILLAPASFLTPLQTARSFGDDVWRLTALEIVFSVGMMLGGAVIATWGGFRNRIVTISAAIAWMAACTIALGVVPNFVVYLVFMGLFGIALPFMNSPMNVIFQEKVDPDYLGRVFGLVGMISTSMMPIGMLIFGPLADVISIELLLVVTGAIMLAMTFVFGRNRKLLEAGEPSVKASEVA</sequence>
<keyword evidence="6 7" id="KW-0472">Membrane</keyword>
<organism evidence="9 10">
    <name type="scientific">Paenibacillus septentrionalis</name>
    <dbReference type="NCBI Taxonomy" id="429342"/>
    <lineage>
        <taxon>Bacteria</taxon>
        <taxon>Bacillati</taxon>
        <taxon>Bacillota</taxon>
        <taxon>Bacilli</taxon>
        <taxon>Bacillales</taxon>
        <taxon>Paenibacillaceae</taxon>
        <taxon>Paenibacillus</taxon>
    </lineage>
</organism>
<protein>
    <submittedName>
        <fullName evidence="9">MFS transporter</fullName>
    </submittedName>
</protein>
<dbReference type="PROSITE" id="PS50850">
    <property type="entry name" value="MFS"/>
    <property type="match status" value="1"/>
</dbReference>
<dbReference type="Gene3D" id="1.20.1250.20">
    <property type="entry name" value="MFS general substrate transporter like domains"/>
    <property type="match status" value="1"/>
</dbReference>
<gene>
    <name evidence="9" type="ORF">ACFP56_13380</name>
</gene>
<feature type="transmembrane region" description="Helical" evidence="7">
    <location>
        <begin position="253"/>
        <end position="277"/>
    </location>
</feature>
<reference evidence="10" key="1">
    <citation type="journal article" date="2019" name="Int. J. Syst. Evol. Microbiol.">
        <title>The Global Catalogue of Microorganisms (GCM) 10K type strain sequencing project: providing services to taxonomists for standard genome sequencing and annotation.</title>
        <authorList>
            <consortium name="The Broad Institute Genomics Platform"/>
            <consortium name="The Broad Institute Genome Sequencing Center for Infectious Disease"/>
            <person name="Wu L."/>
            <person name="Ma J."/>
        </authorList>
    </citation>
    <scope>NUCLEOTIDE SEQUENCE [LARGE SCALE GENOMIC DNA]</scope>
    <source>
        <strain evidence="10">PCU 280</strain>
    </source>
</reference>
<evidence type="ECO:0000256" key="7">
    <source>
        <dbReference type="SAM" id="Phobius"/>
    </source>
</evidence>
<feature type="transmembrane region" description="Helical" evidence="7">
    <location>
        <begin position="100"/>
        <end position="125"/>
    </location>
</feature>
<comment type="caution">
    <text evidence="9">The sequence shown here is derived from an EMBL/GenBank/DDBJ whole genome shotgun (WGS) entry which is preliminary data.</text>
</comment>
<dbReference type="Pfam" id="PF07690">
    <property type="entry name" value="MFS_1"/>
    <property type="match status" value="1"/>
</dbReference>
<feature type="transmembrane region" description="Helical" evidence="7">
    <location>
        <begin position="74"/>
        <end position="94"/>
    </location>
</feature>
<keyword evidence="2" id="KW-0813">Transport</keyword>
<evidence type="ECO:0000256" key="6">
    <source>
        <dbReference type="ARBA" id="ARBA00023136"/>
    </source>
</evidence>
<evidence type="ECO:0000256" key="2">
    <source>
        <dbReference type="ARBA" id="ARBA00022448"/>
    </source>
</evidence>
<evidence type="ECO:0000259" key="8">
    <source>
        <dbReference type="PROSITE" id="PS50850"/>
    </source>
</evidence>